<dbReference type="PRINTS" id="PR00420">
    <property type="entry name" value="RNGMNOXGNASE"/>
</dbReference>
<dbReference type="SUPFAM" id="SSF51905">
    <property type="entry name" value="FAD/NAD(P)-binding domain"/>
    <property type="match status" value="1"/>
</dbReference>
<dbReference type="InterPro" id="IPR050816">
    <property type="entry name" value="Flavin-dep_Halogenase_NPB"/>
</dbReference>
<name>A0A160FID9_9BURK</name>
<dbReference type="RefSeq" id="WP_063495419.1">
    <property type="nucleotide sequence ID" value="NZ_CP014578.1"/>
</dbReference>
<dbReference type="Gene3D" id="3.50.50.60">
    <property type="entry name" value="FAD/NAD(P)-binding domain"/>
    <property type="match status" value="1"/>
</dbReference>
<dbReference type="OrthoDB" id="9785276at2"/>
<proteinExistence type="predicted"/>
<dbReference type="PANTHER" id="PTHR43747">
    <property type="entry name" value="FAD-BINDING PROTEIN"/>
    <property type="match status" value="1"/>
</dbReference>
<organism evidence="3 4">
    <name type="scientific">Paraburkholderia phytofirmans OLGA172</name>
    <dbReference type="NCBI Taxonomy" id="1417228"/>
    <lineage>
        <taxon>Bacteria</taxon>
        <taxon>Pseudomonadati</taxon>
        <taxon>Pseudomonadota</taxon>
        <taxon>Betaproteobacteria</taxon>
        <taxon>Burkholderiales</taxon>
        <taxon>Burkholderiaceae</taxon>
        <taxon>Paraburkholderia</taxon>
    </lineage>
</organism>
<dbReference type="GO" id="GO:0016491">
    <property type="term" value="F:oxidoreductase activity"/>
    <property type="evidence" value="ECO:0007669"/>
    <property type="project" value="UniProtKB-KW"/>
</dbReference>
<dbReference type="Pfam" id="PF01494">
    <property type="entry name" value="FAD_binding_3"/>
    <property type="match status" value="1"/>
</dbReference>
<dbReference type="PANTHER" id="PTHR43747:SF5">
    <property type="entry name" value="FAD-BINDING DOMAIN-CONTAINING PROTEIN"/>
    <property type="match status" value="1"/>
</dbReference>
<dbReference type="GO" id="GO:0071949">
    <property type="term" value="F:FAD binding"/>
    <property type="evidence" value="ECO:0007669"/>
    <property type="project" value="InterPro"/>
</dbReference>
<dbReference type="STRING" id="1804984.AYM40_05975"/>
<feature type="domain" description="FAD-binding" evidence="2">
    <location>
        <begin position="7"/>
        <end position="178"/>
    </location>
</feature>
<sequence>MATGRYDTDVVIVGGGPAGSAAAIACTARALRVRLFEREGFTRERPGETLHPGIEPVLEQLGIGSARLASVTGARYEGIWIDWNGARRFELFGQDVQGAWRGFQVQRSAFDAMLLARAAEAGALVRQPCAVSGLLMRDGVVRGVVAGGEPVTAHVVVDASGCTQWLRRQLGIDAASRSPQLIARYGYANGTCPQRDAAPQMNGDASGWIWTAMIRPGTYQWTRVSLNGEKVSADWMPDELRHLAPQGPSRGADVTWRIAGDVARPGWFMVGDAAAVLDPTSSHGVLKAILSGVTAAHLIAAVLADKASADDAAHAYHDWLEDWFNTDAAQLAHFYRELGVSGFG</sequence>
<dbReference type="EMBL" id="CP014578">
    <property type="protein sequence ID" value="ANB71972.1"/>
    <property type="molecule type" value="Genomic_DNA"/>
</dbReference>
<keyword evidence="4" id="KW-1185">Reference proteome</keyword>
<dbReference type="InterPro" id="IPR002938">
    <property type="entry name" value="FAD-bd"/>
</dbReference>
<evidence type="ECO:0000313" key="4">
    <source>
        <dbReference type="Proteomes" id="UP000076852"/>
    </source>
</evidence>
<gene>
    <name evidence="3" type="ORF">AYM40_05975</name>
</gene>
<accession>A0A160FID9</accession>
<evidence type="ECO:0000256" key="1">
    <source>
        <dbReference type="ARBA" id="ARBA00023002"/>
    </source>
</evidence>
<protein>
    <recommendedName>
        <fullName evidence="2">FAD-binding domain-containing protein</fullName>
    </recommendedName>
</protein>
<dbReference type="InterPro" id="IPR036188">
    <property type="entry name" value="FAD/NAD-bd_sf"/>
</dbReference>
<keyword evidence="1" id="KW-0560">Oxidoreductase</keyword>
<dbReference type="PROSITE" id="PS51257">
    <property type="entry name" value="PROKAR_LIPOPROTEIN"/>
    <property type="match status" value="1"/>
</dbReference>
<dbReference type="KEGG" id="buz:AYM40_05975"/>
<dbReference type="AlphaFoldDB" id="A0A160FID9"/>
<dbReference type="Proteomes" id="UP000076852">
    <property type="component" value="Chromosome 1"/>
</dbReference>
<evidence type="ECO:0000259" key="2">
    <source>
        <dbReference type="Pfam" id="PF01494"/>
    </source>
</evidence>
<reference evidence="3 4" key="1">
    <citation type="journal article" date="2016" name="Gene">
        <title>PacBio SMRT assembly of a complex multi-replicon genome reveals chlorocatechol degradative operon in a region of genome plasticity.</title>
        <authorList>
            <person name="Ricker N."/>
            <person name="Shen S.Y."/>
            <person name="Goordial J."/>
            <person name="Jin S."/>
            <person name="Fulthorpe R.R."/>
        </authorList>
    </citation>
    <scope>NUCLEOTIDE SEQUENCE [LARGE SCALE GENOMIC DNA]</scope>
    <source>
        <strain evidence="3 4">OLGA172</strain>
    </source>
</reference>
<evidence type="ECO:0000313" key="3">
    <source>
        <dbReference type="EMBL" id="ANB71972.1"/>
    </source>
</evidence>